<name>A0A077EF57_9FLAO</name>
<dbReference type="EMBL" id="CP007547">
    <property type="protein sequence ID" value="AIL45198.1"/>
    <property type="molecule type" value="Genomic_DNA"/>
</dbReference>
<gene>
    <name evidence="1" type="ORF">BD94_1423</name>
</gene>
<dbReference type="AlphaFoldDB" id="A0A077EF57"/>
<protein>
    <submittedName>
        <fullName evidence="1">Uncharacterized protein</fullName>
    </submittedName>
</protein>
<accession>A0A077EF57</accession>
<proteinExistence type="predicted"/>
<dbReference type="KEGG" id="eao:BD94_1423"/>
<sequence length="54" mass="6369">MALIYNLYGKVLQIKTYLKTVDASGHPLFSLIKENNLYKKRQFKRIASNYLVVY</sequence>
<dbReference type="HOGENOM" id="CLU_3042992_0_0_10"/>
<reference evidence="1" key="1">
    <citation type="journal article" date="2013" name="Lancet">
        <title>First case of E anophelis outbreak in an intensive-care unit.</title>
        <authorList>
            <person name="Teo J."/>
            <person name="Tan S.Y."/>
            <person name="Tay M."/>
            <person name="Ding Y."/>
            <person name="Kjelleberg S."/>
            <person name="Givskov M."/>
            <person name="Lin R.T."/>
            <person name="Yang L."/>
        </authorList>
    </citation>
    <scope>NUCLEOTIDE SEQUENCE [LARGE SCALE GENOMIC DNA]</scope>
    <source>
        <strain evidence="1">NUHP1</strain>
    </source>
</reference>
<reference evidence="1" key="2">
    <citation type="journal article" date="2015" name="Genome Biol. Evol.">
        <title>Complete Genome Sequence and Transcriptomic Analysis of the Novel Pathogen Elizabethkingia anophelis in Response to Oxidative Stress.</title>
        <authorList>
            <person name="Li Y."/>
            <person name="Liu Y."/>
            <person name="Chew S.C."/>
            <person name="Tay M."/>
            <person name="Salido M.M."/>
            <person name="Teo J."/>
            <person name="Lauro F.M."/>
            <person name="Givskov M."/>
            <person name="Yang L."/>
        </authorList>
    </citation>
    <scope>NUCLEOTIDE SEQUENCE</scope>
    <source>
        <strain evidence="1">NUHP1</strain>
    </source>
</reference>
<evidence type="ECO:0000313" key="2">
    <source>
        <dbReference type="Proteomes" id="UP000028933"/>
    </source>
</evidence>
<evidence type="ECO:0000313" key="1">
    <source>
        <dbReference type="EMBL" id="AIL45198.1"/>
    </source>
</evidence>
<organism evidence="1 2">
    <name type="scientific">Elizabethkingia anophelis NUHP1</name>
    <dbReference type="NCBI Taxonomy" id="1338011"/>
    <lineage>
        <taxon>Bacteria</taxon>
        <taxon>Pseudomonadati</taxon>
        <taxon>Bacteroidota</taxon>
        <taxon>Flavobacteriia</taxon>
        <taxon>Flavobacteriales</taxon>
        <taxon>Weeksellaceae</taxon>
        <taxon>Elizabethkingia</taxon>
    </lineage>
</organism>
<dbReference type="Proteomes" id="UP000028933">
    <property type="component" value="Chromosome"/>
</dbReference>